<accession>A0A445B3U4</accession>
<protein>
    <recommendedName>
        <fullName evidence="1">Aminotransferase-like plant mobile domain-containing protein</fullName>
    </recommendedName>
</protein>
<comment type="caution">
    <text evidence="2">The sequence shown here is derived from an EMBL/GenBank/DDBJ whole genome shotgun (WGS) entry which is preliminary data.</text>
</comment>
<dbReference type="Proteomes" id="UP000289738">
    <property type="component" value="Chromosome A10"/>
</dbReference>
<dbReference type="InterPro" id="IPR019557">
    <property type="entry name" value="AminoTfrase-like_pln_mobile"/>
</dbReference>
<proteinExistence type="predicted"/>
<gene>
    <name evidence="2" type="ORF">Ahy_A10g047904</name>
</gene>
<feature type="domain" description="Aminotransferase-like plant mobile" evidence="1">
    <location>
        <begin position="4"/>
        <end position="112"/>
    </location>
</feature>
<organism evidence="2 3">
    <name type="scientific">Arachis hypogaea</name>
    <name type="common">Peanut</name>
    <dbReference type="NCBI Taxonomy" id="3818"/>
    <lineage>
        <taxon>Eukaryota</taxon>
        <taxon>Viridiplantae</taxon>
        <taxon>Streptophyta</taxon>
        <taxon>Embryophyta</taxon>
        <taxon>Tracheophyta</taxon>
        <taxon>Spermatophyta</taxon>
        <taxon>Magnoliopsida</taxon>
        <taxon>eudicotyledons</taxon>
        <taxon>Gunneridae</taxon>
        <taxon>Pentapetalae</taxon>
        <taxon>rosids</taxon>
        <taxon>fabids</taxon>
        <taxon>Fabales</taxon>
        <taxon>Fabaceae</taxon>
        <taxon>Papilionoideae</taxon>
        <taxon>50 kb inversion clade</taxon>
        <taxon>dalbergioids sensu lato</taxon>
        <taxon>Dalbergieae</taxon>
        <taxon>Pterocarpus clade</taxon>
        <taxon>Arachis</taxon>
    </lineage>
</organism>
<evidence type="ECO:0000313" key="2">
    <source>
        <dbReference type="EMBL" id="RYR33328.1"/>
    </source>
</evidence>
<dbReference type="GO" id="GO:0010073">
    <property type="term" value="P:meristem maintenance"/>
    <property type="evidence" value="ECO:0007669"/>
    <property type="project" value="InterPro"/>
</dbReference>
<reference evidence="2 3" key="1">
    <citation type="submission" date="2019-01" db="EMBL/GenBank/DDBJ databases">
        <title>Sequencing of cultivated peanut Arachis hypogaea provides insights into genome evolution and oil improvement.</title>
        <authorList>
            <person name="Chen X."/>
        </authorList>
    </citation>
    <scope>NUCLEOTIDE SEQUENCE [LARGE SCALE GENOMIC DNA]</scope>
    <source>
        <strain evidence="3">cv. Fuhuasheng</strain>
        <tissue evidence="2">Leaves</tissue>
    </source>
</reference>
<dbReference type="Pfam" id="PF10536">
    <property type="entry name" value="PMD"/>
    <property type="match status" value="1"/>
</dbReference>
<name>A0A445B3U4_ARAHY</name>
<dbReference type="EMBL" id="SDMP01000010">
    <property type="protein sequence ID" value="RYR33328.1"/>
    <property type="molecule type" value="Genomic_DNA"/>
</dbReference>
<evidence type="ECO:0000259" key="1">
    <source>
        <dbReference type="Pfam" id="PF10536"/>
    </source>
</evidence>
<dbReference type="InterPro" id="IPR044824">
    <property type="entry name" value="MAIN-like"/>
</dbReference>
<dbReference type="AlphaFoldDB" id="A0A445B3U4"/>
<dbReference type="PANTHER" id="PTHR46033:SF8">
    <property type="entry name" value="PROTEIN MAINTENANCE OF MERISTEMS-LIKE"/>
    <property type="match status" value="1"/>
</dbReference>
<evidence type="ECO:0000313" key="3">
    <source>
        <dbReference type="Proteomes" id="UP000289738"/>
    </source>
</evidence>
<sequence>MDFTFDNFLISALVERWRPETHTFHLSWGEVTITLQDVAYHLGLCTHSNLVGGCLYDFGSTAGCAEEGVLHAQACVTAGSCLLDALETLRQYARCYIMLLIGVYLMTDKSNNLGSAVLAWTYQSLCFAAQRGVMDIAGCTPLLMCWIYKRFTQWCPPDRGIYQLVGLQQQSRDQHEARVLHWRVSINRLRFNEFAWRVYNDLALQALCPPWFREEEKWGTWLSAVPLRQFNGKQQLPGIPVDLDRYLTSTGRGEDVWGPERRYEWYKGWRKRFDPDRRITVHHTFDTRTT</sequence>
<dbReference type="PANTHER" id="PTHR46033">
    <property type="entry name" value="PROTEIN MAIN-LIKE 2"/>
    <property type="match status" value="1"/>
</dbReference>
<keyword evidence="3" id="KW-1185">Reference proteome</keyword>